<reference evidence="1 2" key="1">
    <citation type="submission" date="2020-02" db="EMBL/GenBank/DDBJ databases">
        <authorList>
            <person name="Ma Q."/>
            <person name="Huang Y."/>
            <person name="Song X."/>
            <person name="Pei D."/>
        </authorList>
    </citation>
    <scope>NUCLEOTIDE SEQUENCE [LARGE SCALE GENOMIC DNA]</scope>
    <source>
        <strain evidence="1">Sxm20200214</strain>
        <tissue evidence="1">Leaf</tissue>
    </source>
</reference>
<name>A0A8X7UM63_BRACI</name>
<dbReference type="EMBL" id="JAAMPC010000011">
    <property type="protein sequence ID" value="KAG2283757.1"/>
    <property type="molecule type" value="Genomic_DNA"/>
</dbReference>
<keyword evidence="2" id="KW-1185">Reference proteome</keyword>
<evidence type="ECO:0000313" key="2">
    <source>
        <dbReference type="Proteomes" id="UP000886595"/>
    </source>
</evidence>
<organism evidence="1 2">
    <name type="scientific">Brassica carinata</name>
    <name type="common">Ethiopian mustard</name>
    <name type="synonym">Abyssinian cabbage</name>
    <dbReference type="NCBI Taxonomy" id="52824"/>
    <lineage>
        <taxon>Eukaryota</taxon>
        <taxon>Viridiplantae</taxon>
        <taxon>Streptophyta</taxon>
        <taxon>Embryophyta</taxon>
        <taxon>Tracheophyta</taxon>
        <taxon>Spermatophyta</taxon>
        <taxon>Magnoliopsida</taxon>
        <taxon>eudicotyledons</taxon>
        <taxon>Gunneridae</taxon>
        <taxon>Pentapetalae</taxon>
        <taxon>rosids</taxon>
        <taxon>malvids</taxon>
        <taxon>Brassicales</taxon>
        <taxon>Brassicaceae</taxon>
        <taxon>Brassiceae</taxon>
        <taxon>Brassica</taxon>
    </lineage>
</organism>
<accession>A0A8X7UM63</accession>
<evidence type="ECO:0000313" key="1">
    <source>
        <dbReference type="EMBL" id="KAG2283757.1"/>
    </source>
</evidence>
<gene>
    <name evidence="1" type="ORF">Bca52824_054977</name>
</gene>
<dbReference type="Proteomes" id="UP000886595">
    <property type="component" value="Unassembled WGS sequence"/>
</dbReference>
<sequence>MVETAHPQRSGIGSTIADGMTWGCWKRNWTQGCGYAVMGPRTIKHETVVSEAAAPASAPHVANSMGSASCNS</sequence>
<proteinExistence type="predicted"/>
<comment type="caution">
    <text evidence="1">The sequence shown here is derived from an EMBL/GenBank/DDBJ whole genome shotgun (WGS) entry which is preliminary data.</text>
</comment>
<protein>
    <submittedName>
        <fullName evidence="1">Uncharacterized protein</fullName>
    </submittedName>
</protein>
<dbReference type="OrthoDB" id="10528623at2759"/>
<dbReference type="AlphaFoldDB" id="A0A8X7UM63"/>